<protein>
    <recommendedName>
        <fullName evidence="2">DUF3024 domain-containing protein</fullName>
    </recommendedName>
</protein>
<dbReference type="Pfam" id="PF11225">
    <property type="entry name" value="DUF3024"/>
    <property type="match status" value="1"/>
</dbReference>
<proteinExistence type="predicted"/>
<name>A0A645FTN4_9ZZZZ</name>
<comment type="caution">
    <text evidence="1">The sequence shown here is derived from an EMBL/GenBank/DDBJ whole genome shotgun (WGS) entry which is preliminary data.</text>
</comment>
<sequence length="115" mass="13653">MAFNDLDRKRIENAMVAFMAKRRPPPHIRPELDIGYRLTDQSVEIFEIRPQWDNPAITRERPFAKATYVRTQNLWKVFWKRSDLKWHGYEPAATVKSIDEFLAVVDADQYCCFFG</sequence>
<reference evidence="1" key="1">
    <citation type="submission" date="2019-08" db="EMBL/GenBank/DDBJ databases">
        <authorList>
            <person name="Kucharzyk K."/>
            <person name="Murdoch R.W."/>
            <person name="Higgins S."/>
            <person name="Loffler F."/>
        </authorList>
    </citation>
    <scope>NUCLEOTIDE SEQUENCE</scope>
</reference>
<dbReference type="InterPro" id="IPR021388">
    <property type="entry name" value="DUF3024"/>
</dbReference>
<organism evidence="1">
    <name type="scientific">bioreactor metagenome</name>
    <dbReference type="NCBI Taxonomy" id="1076179"/>
    <lineage>
        <taxon>unclassified sequences</taxon>
        <taxon>metagenomes</taxon>
        <taxon>ecological metagenomes</taxon>
    </lineage>
</organism>
<dbReference type="AlphaFoldDB" id="A0A645FTN4"/>
<gene>
    <name evidence="1" type="ORF">SDC9_165180</name>
</gene>
<evidence type="ECO:0008006" key="2">
    <source>
        <dbReference type="Google" id="ProtNLM"/>
    </source>
</evidence>
<dbReference type="EMBL" id="VSSQ01065028">
    <property type="protein sequence ID" value="MPN17825.1"/>
    <property type="molecule type" value="Genomic_DNA"/>
</dbReference>
<accession>A0A645FTN4</accession>
<evidence type="ECO:0000313" key="1">
    <source>
        <dbReference type="EMBL" id="MPN17825.1"/>
    </source>
</evidence>